<dbReference type="SUPFAM" id="SSF52540">
    <property type="entry name" value="P-loop containing nucleoside triphosphate hydrolases"/>
    <property type="match status" value="1"/>
</dbReference>
<name>A0AAD5SRE0_9FUNG</name>
<dbReference type="InterPro" id="IPR050352">
    <property type="entry name" value="ABCG_transporters"/>
</dbReference>
<dbReference type="Pfam" id="PF19055">
    <property type="entry name" value="ABC2_membrane_7"/>
    <property type="match status" value="2"/>
</dbReference>
<evidence type="ECO:0000256" key="1">
    <source>
        <dbReference type="ARBA" id="ARBA00004141"/>
    </source>
</evidence>
<organism evidence="8 9">
    <name type="scientific">Physocladia obscura</name>
    <dbReference type="NCBI Taxonomy" id="109957"/>
    <lineage>
        <taxon>Eukaryota</taxon>
        <taxon>Fungi</taxon>
        <taxon>Fungi incertae sedis</taxon>
        <taxon>Chytridiomycota</taxon>
        <taxon>Chytridiomycota incertae sedis</taxon>
        <taxon>Chytridiomycetes</taxon>
        <taxon>Chytridiales</taxon>
        <taxon>Chytriomycetaceae</taxon>
        <taxon>Physocladia</taxon>
    </lineage>
</organism>
<accession>A0AAD5SRE0</accession>
<protein>
    <recommendedName>
        <fullName evidence="7">ABC transporter family G domain-containing protein</fullName>
    </recommendedName>
</protein>
<keyword evidence="5 6" id="KW-0472">Membrane</keyword>
<gene>
    <name evidence="8" type="ORF">HK100_005627</name>
</gene>
<dbReference type="Proteomes" id="UP001211907">
    <property type="component" value="Unassembled WGS sequence"/>
</dbReference>
<dbReference type="InterPro" id="IPR043926">
    <property type="entry name" value="ABCG_dom"/>
</dbReference>
<feature type="transmembrane region" description="Helical" evidence="6">
    <location>
        <begin position="300"/>
        <end position="326"/>
    </location>
</feature>
<evidence type="ECO:0000313" key="8">
    <source>
        <dbReference type="EMBL" id="KAJ3096207.1"/>
    </source>
</evidence>
<dbReference type="AlphaFoldDB" id="A0AAD5SRE0"/>
<evidence type="ECO:0000256" key="6">
    <source>
        <dbReference type="SAM" id="Phobius"/>
    </source>
</evidence>
<comment type="subcellular location">
    <subcellularLocation>
        <location evidence="1">Membrane</location>
        <topology evidence="1">Multi-pass membrane protein</topology>
    </subcellularLocation>
</comment>
<proteinExistence type="predicted"/>
<keyword evidence="9" id="KW-1185">Reference proteome</keyword>
<evidence type="ECO:0000256" key="4">
    <source>
        <dbReference type="ARBA" id="ARBA00022989"/>
    </source>
</evidence>
<feature type="non-terminal residue" evidence="8">
    <location>
        <position position="1"/>
    </location>
</feature>
<keyword evidence="3 6" id="KW-0812">Transmembrane</keyword>
<feature type="transmembrane region" description="Helical" evidence="6">
    <location>
        <begin position="276"/>
        <end position="294"/>
    </location>
</feature>
<feature type="transmembrane region" description="Helical" evidence="6">
    <location>
        <begin position="222"/>
        <end position="241"/>
    </location>
</feature>
<dbReference type="GO" id="GO:0016020">
    <property type="term" value="C:membrane"/>
    <property type="evidence" value="ECO:0007669"/>
    <property type="project" value="UniProtKB-SubCell"/>
</dbReference>
<evidence type="ECO:0000256" key="3">
    <source>
        <dbReference type="ARBA" id="ARBA00022692"/>
    </source>
</evidence>
<feature type="transmembrane region" description="Helical" evidence="6">
    <location>
        <begin position="333"/>
        <end position="355"/>
    </location>
</feature>
<dbReference type="InterPro" id="IPR027417">
    <property type="entry name" value="P-loop_NTPase"/>
</dbReference>
<keyword evidence="2" id="KW-0813">Transport</keyword>
<dbReference type="Gene3D" id="3.40.50.300">
    <property type="entry name" value="P-loop containing nucleotide triphosphate hydrolases"/>
    <property type="match status" value="1"/>
</dbReference>
<feature type="domain" description="ABC transporter family G" evidence="7">
    <location>
        <begin position="234"/>
        <end position="431"/>
    </location>
</feature>
<feature type="domain" description="ABC transporter family G" evidence="7">
    <location>
        <begin position="40"/>
        <end position="98"/>
    </location>
</feature>
<reference evidence="8" key="1">
    <citation type="submission" date="2020-05" db="EMBL/GenBank/DDBJ databases">
        <title>Phylogenomic resolution of chytrid fungi.</title>
        <authorList>
            <person name="Stajich J.E."/>
            <person name="Amses K."/>
            <person name="Simmons R."/>
            <person name="Seto K."/>
            <person name="Myers J."/>
            <person name="Bonds A."/>
            <person name="Quandt C.A."/>
            <person name="Barry K."/>
            <person name="Liu P."/>
            <person name="Grigoriev I."/>
            <person name="Longcore J.E."/>
            <person name="James T.Y."/>
        </authorList>
    </citation>
    <scope>NUCLEOTIDE SEQUENCE</scope>
    <source>
        <strain evidence="8">JEL0513</strain>
    </source>
</reference>
<comment type="caution">
    <text evidence="8">The sequence shown here is derived from an EMBL/GenBank/DDBJ whole genome shotgun (WGS) entry which is preliminary data.</text>
</comment>
<feature type="transmembrane region" description="Helical" evidence="6">
    <location>
        <begin position="408"/>
        <end position="429"/>
    </location>
</feature>
<evidence type="ECO:0000256" key="5">
    <source>
        <dbReference type="ARBA" id="ARBA00023136"/>
    </source>
</evidence>
<dbReference type="PANTHER" id="PTHR48041">
    <property type="entry name" value="ABC TRANSPORTER G FAMILY MEMBER 28"/>
    <property type="match status" value="1"/>
</dbReference>
<feature type="transmembrane region" description="Helical" evidence="6">
    <location>
        <begin position="177"/>
        <end position="202"/>
    </location>
</feature>
<evidence type="ECO:0000313" key="9">
    <source>
        <dbReference type="Proteomes" id="UP001211907"/>
    </source>
</evidence>
<dbReference type="GO" id="GO:0140359">
    <property type="term" value="F:ABC-type transporter activity"/>
    <property type="evidence" value="ECO:0007669"/>
    <property type="project" value="InterPro"/>
</dbReference>
<dbReference type="EMBL" id="JADGJH010002620">
    <property type="protein sequence ID" value="KAJ3096207.1"/>
    <property type="molecule type" value="Genomic_DNA"/>
</dbReference>
<sequence>PLSIYLDEPTSGLDSTAALDVVNIMSSISRLGLTIVAVIHQPRLEIFEAFDDVLMIAPGGFTAYMGPVDRIQEYFTSLGFVFDTRLNPADVLMDILSGRGELVPGIPSDRQNIESIVEEWKVYVSKTSTTEPTSQEPAAADKDAIQAMSAISKLRGTSFLRQIALSHNRSLLQQMRLVGSFVMEAFLGALAGFMMGLAVPAGESYQGIYVSPFSAISGSQNVTFLGIVNMINGIVIALVAAPPGVKVFGEEMAVYYREAAAGHDKLAYFVGKNLSIVYRIALASAHFVAVYYLMAHPPIYLGIQYVAVLLNFFGIYGISMIVSMFIRRENAPLMAVTVGMIFGVLCGFAPSIIAATQQGYIFLFDIGVNRWASEVLLELWIGRYQNVYNMSVPESIFGYASYYTTRNLLLMLVNSVAYRTIAFVLLILLNRDKQR</sequence>
<evidence type="ECO:0000259" key="7">
    <source>
        <dbReference type="Pfam" id="PF19055"/>
    </source>
</evidence>
<dbReference type="PANTHER" id="PTHR48041:SF91">
    <property type="entry name" value="ABC TRANSPORTER G FAMILY MEMBER 28"/>
    <property type="match status" value="1"/>
</dbReference>
<evidence type="ECO:0000256" key="2">
    <source>
        <dbReference type="ARBA" id="ARBA00022448"/>
    </source>
</evidence>
<keyword evidence="4 6" id="KW-1133">Transmembrane helix</keyword>